<feature type="domain" description="Glucose-1-phosphate adenylyltransferase/Bifunctional protein GlmU-like C-terminal hexapeptide" evidence="6">
    <location>
        <begin position="309"/>
        <end position="383"/>
    </location>
</feature>
<protein>
    <submittedName>
        <fullName evidence="7">Glucose-1-phosphate adenylyltransferase</fullName>
    </submittedName>
</protein>
<dbReference type="SUPFAM" id="SSF51161">
    <property type="entry name" value="Trimeric LpxA-like enzymes"/>
    <property type="match status" value="1"/>
</dbReference>
<evidence type="ECO:0000256" key="1">
    <source>
        <dbReference type="ARBA" id="ARBA00010443"/>
    </source>
</evidence>
<accession>A0A4R7J3J0</accession>
<dbReference type="Proteomes" id="UP000295371">
    <property type="component" value="Unassembled WGS sequence"/>
</dbReference>
<evidence type="ECO:0000259" key="5">
    <source>
        <dbReference type="Pfam" id="PF00483"/>
    </source>
</evidence>
<dbReference type="OrthoDB" id="9801810at2"/>
<feature type="domain" description="Nucleotidyl transferase" evidence="5">
    <location>
        <begin position="19"/>
        <end position="280"/>
    </location>
</feature>
<comment type="similarity">
    <text evidence="1">Belongs to the bacterial/plant glucose-1-phosphate adenylyltransferase family.</text>
</comment>
<dbReference type="GO" id="GO:0008878">
    <property type="term" value="F:glucose-1-phosphate adenylyltransferase activity"/>
    <property type="evidence" value="ECO:0007669"/>
    <property type="project" value="InterPro"/>
</dbReference>
<gene>
    <name evidence="7" type="ORF">CLV29_2317</name>
</gene>
<sequence>MGAMAEKDAPRWGLRPLMIVQAGGQGSRMDVLTRERAKPALPFAGNHRLIDFPLSTAAGAGFSEVWVSDQYQSSSMDDYLAGGRPWDLDRNHGGFRRMSPQEGGGGSQIEGFAGGNAEDLFSLLDQIGVLDPDLLIVTSADSIYSFDLAGAMARHLASGAGCTVLTSHVGRSEAKQKMVVEVEKGREEGRVTSVAYKPSKASTGTVATEVFLYDPAVLKRTFARLVAKQAASAETELGDFGDQLLPELVRRKQVRAEPMTGYWKDVGRPQAYLQAHRDLLAGRVDVFSHPSRPILAPVTGGPAGLVSGNGSVENSMIGLGSVVRGRVVRSVLGPGVTVQAGALVQDSVLFGDTLVEAGAQVHTSIVDTGVTIGRKARVGQEPSGTRLSDDQICMIGKDSTIGRGAELSTGTRMEPGSTA</sequence>
<dbReference type="Pfam" id="PF00483">
    <property type="entry name" value="NTP_transferase"/>
    <property type="match status" value="1"/>
</dbReference>
<evidence type="ECO:0000256" key="4">
    <source>
        <dbReference type="ARBA" id="ARBA00023056"/>
    </source>
</evidence>
<dbReference type="GO" id="GO:0005978">
    <property type="term" value="P:glycogen biosynthetic process"/>
    <property type="evidence" value="ECO:0007669"/>
    <property type="project" value="UniProtKB-KW"/>
</dbReference>
<dbReference type="Gene3D" id="2.160.10.10">
    <property type="entry name" value="Hexapeptide repeat proteins"/>
    <property type="match status" value="1"/>
</dbReference>
<dbReference type="InterPro" id="IPR011831">
    <property type="entry name" value="ADP-Glc_PPase"/>
</dbReference>
<keyword evidence="2 7" id="KW-0808">Transferase</keyword>
<dbReference type="Gene3D" id="3.90.550.10">
    <property type="entry name" value="Spore Coat Polysaccharide Biosynthesis Protein SpsA, Chain A"/>
    <property type="match status" value="1"/>
</dbReference>
<dbReference type="InterPro" id="IPR005835">
    <property type="entry name" value="NTP_transferase_dom"/>
</dbReference>
<evidence type="ECO:0000313" key="8">
    <source>
        <dbReference type="Proteomes" id="UP000295371"/>
    </source>
</evidence>
<evidence type="ECO:0000313" key="7">
    <source>
        <dbReference type="EMBL" id="TDT30909.1"/>
    </source>
</evidence>
<keyword evidence="3 7" id="KW-0548">Nucleotidyltransferase</keyword>
<dbReference type="PANTHER" id="PTHR43523:SF2">
    <property type="entry name" value="GLUCOSE-1-PHOSPHATE ADENYLYLTRANSFERASE"/>
    <property type="match status" value="1"/>
</dbReference>
<dbReference type="Pfam" id="PF24894">
    <property type="entry name" value="Hexapep_GlmU"/>
    <property type="match status" value="1"/>
</dbReference>
<name>A0A4R7J3J0_9ACTN</name>
<proteinExistence type="inferred from homology"/>
<dbReference type="SUPFAM" id="SSF53448">
    <property type="entry name" value="Nucleotide-diphospho-sugar transferases"/>
    <property type="match status" value="1"/>
</dbReference>
<keyword evidence="4" id="KW-0320">Glycogen biosynthesis</keyword>
<dbReference type="InterPro" id="IPR056818">
    <property type="entry name" value="GlmU/GlgC-like_hexapep"/>
</dbReference>
<organism evidence="7 8">
    <name type="scientific">Naumannella halotolerans</name>
    <dbReference type="NCBI Taxonomy" id="993414"/>
    <lineage>
        <taxon>Bacteria</taxon>
        <taxon>Bacillati</taxon>
        <taxon>Actinomycetota</taxon>
        <taxon>Actinomycetes</taxon>
        <taxon>Propionibacteriales</taxon>
        <taxon>Propionibacteriaceae</taxon>
        <taxon>Naumannella</taxon>
    </lineage>
</organism>
<dbReference type="AlphaFoldDB" id="A0A4R7J3J0"/>
<dbReference type="PANTHER" id="PTHR43523">
    <property type="entry name" value="GLUCOSE-1-PHOSPHATE ADENYLYLTRANSFERASE-RELATED"/>
    <property type="match status" value="1"/>
</dbReference>
<evidence type="ECO:0000256" key="3">
    <source>
        <dbReference type="ARBA" id="ARBA00022695"/>
    </source>
</evidence>
<dbReference type="InterPro" id="IPR011004">
    <property type="entry name" value="Trimer_LpxA-like_sf"/>
</dbReference>
<keyword evidence="8" id="KW-1185">Reference proteome</keyword>
<reference evidence="7 8" key="1">
    <citation type="submission" date="2019-03" db="EMBL/GenBank/DDBJ databases">
        <title>Genomic Encyclopedia of Archaeal and Bacterial Type Strains, Phase II (KMG-II): from individual species to whole genera.</title>
        <authorList>
            <person name="Goeker M."/>
        </authorList>
    </citation>
    <scope>NUCLEOTIDE SEQUENCE [LARGE SCALE GENOMIC DNA]</scope>
    <source>
        <strain evidence="7 8">DSM 24323</strain>
    </source>
</reference>
<evidence type="ECO:0000256" key="2">
    <source>
        <dbReference type="ARBA" id="ARBA00022679"/>
    </source>
</evidence>
<dbReference type="EMBL" id="SOAW01000002">
    <property type="protein sequence ID" value="TDT30909.1"/>
    <property type="molecule type" value="Genomic_DNA"/>
</dbReference>
<comment type="caution">
    <text evidence="7">The sequence shown here is derived from an EMBL/GenBank/DDBJ whole genome shotgun (WGS) entry which is preliminary data.</text>
</comment>
<dbReference type="InterPro" id="IPR029044">
    <property type="entry name" value="Nucleotide-diphossugar_trans"/>
</dbReference>
<evidence type="ECO:0000259" key="6">
    <source>
        <dbReference type="Pfam" id="PF24894"/>
    </source>
</evidence>